<comment type="caution">
    <text evidence="2">The sequence shown here is derived from an EMBL/GenBank/DDBJ whole genome shotgun (WGS) entry which is preliminary data.</text>
</comment>
<dbReference type="RefSeq" id="WP_021187873.1">
    <property type="nucleotide sequence ID" value="NZ_JAOQNK010000001.1"/>
</dbReference>
<organism evidence="2 3">
    <name type="scientific">Sphingobacterium kitahiroshimense</name>
    <dbReference type="NCBI Taxonomy" id="470446"/>
    <lineage>
        <taxon>Bacteria</taxon>
        <taxon>Pseudomonadati</taxon>
        <taxon>Bacteroidota</taxon>
        <taxon>Sphingobacteriia</taxon>
        <taxon>Sphingobacteriales</taxon>
        <taxon>Sphingobacteriaceae</taxon>
        <taxon>Sphingobacterium</taxon>
    </lineage>
</organism>
<reference evidence="2 3" key="1">
    <citation type="submission" date="2024-04" db="EMBL/GenBank/DDBJ databases">
        <title>WGS of bacteria from Torrens River.</title>
        <authorList>
            <person name="Wyrsch E.R."/>
            <person name="Drigo B."/>
        </authorList>
    </citation>
    <scope>NUCLEOTIDE SEQUENCE [LARGE SCALE GENOMIC DNA]</scope>
    <source>
        <strain evidence="2 3">TWI391</strain>
    </source>
</reference>
<dbReference type="CDD" id="cd06587">
    <property type="entry name" value="VOC"/>
    <property type="match status" value="1"/>
</dbReference>
<dbReference type="Gene3D" id="3.10.180.10">
    <property type="entry name" value="2,3-Dihydroxybiphenyl 1,2-Dioxygenase, domain 1"/>
    <property type="match status" value="1"/>
</dbReference>
<dbReference type="SUPFAM" id="SSF54593">
    <property type="entry name" value="Glyoxalase/Bleomycin resistance protein/Dihydroxybiphenyl dioxygenase"/>
    <property type="match status" value="1"/>
</dbReference>
<dbReference type="EMBL" id="JBDJNQ010000006">
    <property type="protein sequence ID" value="MEN5378345.1"/>
    <property type="molecule type" value="Genomic_DNA"/>
</dbReference>
<evidence type="ECO:0000313" key="2">
    <source>
        <dbReference type="EMBL" id="MEN5378345.1"/>
    </source>
</evidence>
<dbReference type="Proteomes" id="UP001409291">
    <property type="component" value="Unassembled WGS sequence"/>
</dbReference>
<dbReference type="InterPro" id="IPR037523">
    <property type="entry name" value="VOC_core"/>
</dbReference>
<proteinExistence type="predicted"/>
<name>A0ABV0BU79_9SPHI</name>
<dbReference type="InterPro" id="IPR029068">
    <property type="entry name" value="Glyas_Bleomycin-R_OHBP_Dase"/>
</dbReference>
<accession>A0ABV0BU79</accession>
<evidence type="ECO:0000313" key="3">
    <source>
        <dbReference type="Proteomes" id="UP001409291"/>
    </source>
</evidence>
<protein>
    <submittedName>
        <fullName evidence="2">VOC family protein</fullName>
    </submittedName>
</protein>
<dbReference type="PROSITE" id="PS51819">
    <property type="entry name" value="VOC"/>
    <property type="match status" value="1"/>
</dbReference>
<feature type="domain" description="VOC" evidence="1">
    <location>
        <begin position="9"/>
        <end position="148"/>
    </location>
</feature>
<evidence type="ECO:0000259" key="1">
    <source>
        <dbReference type="PROSITE" id="PS51819"/>
    </source>
</evidence>
<sequence length="151" mass="17033">MKLSENIVGFHHYSLKAPQFDETVKFYEQLGFVIVHSWSLPDFNLEKCVMMYHEQINVYVEICDGDADMPAQGRKRRLGEEMVENSILHICFVVKDAAKARVEALKAGAIDLSNGVLAIQLKNKSKSVGVHNSLVYSPNGEVIEFLEQVSF</sequence>
<gene>
    <name evidence="2" type="ORF">ABE541_13855</name>
</gene>
<keyword evidence="3" id="KW-1185">Reference proteome</keyword>